<protein>
    <submittedName>
        <fullName evidence="1">Uncharacterized protein</fullName>
    </submittedName>
</protein>
<dbReference type="EMBL" id="JAOPJF010000033">
    <property type="protein sequence ID" value="KAK1144123.1"/>
    <property type="molecule type" value="Genomic_DNA"/>
</dbReference>
<proteinExistence type="predicted"/>
<reference evidence="1 2" key="1">
    <citation type="journal article" date="2023" name="ACS Omega">
        <title>Identification of the Neoaspergillic Acid Biosynthesis Gene Cluster by Establishing an In Vitro CRISPR-Ribonucleoprotein Genetic System in Aspergillus melleus.</title>
        <authorList>
            <person name="Yuan B."/>
            <person name="Grau M.F."/>
            <person name="Murata R.M."/>
            <person name="Torok T."/>
            <person name="Venkateswaran K."/>
            <person name="Stajich J.E."/>
            <person name="Wang C.C.C."/>
        </authorList>
    </citation>
    <scope>NUCLEOTIDE SEQUENCE [LARGE SCALE GENOMIC DNA]</scope>
    <source>
        <strain evidence="1 2">IMV 1140</strain>
    </source>
</reference>
<evidence type="ECO:0000313" key="2">
    <source>
        <dbReference type="Proteomes" id="UP001177260"/>
    </source>
</evidence>
<evidence type="ECO:0000313" key="1">
    <source>
        <dbReference type="EMBL" id="KAK1144123.1"/>
    </source>
</evidence>
<sequence>MPSKSSPTGDSKPRKIRRSHTGCKSCRRRGKKCDEAKPRCRACTRLSLDCSYGVDFSFQLVNKAQLHPHSVSKRTSPTSLTRPKSHFLSPKRVVAAQLPPAISSEADLEVNYMRHFHSHVRHILPSLSPNFSTNVLASDSLRCAILCISASNLSMLNAGVQSCFLPHSNRRSVFSPQVNKRHHNAAQRYYDDAVWHCLTASAEQTILEAPSYLATRVLLAYYHHASSDHLRFRLAVGEAVLFAVLNRSRLINSANGPDVLQMWYRLYQLYLHCIIGMSADDLIYDILIKTVEIRTKLVLFRCAARTYQVSEQSSEIGSLAHKVWNDLSGRQCEQDEYTEAREGFMQRSHLLGLLDVQKDRLKTFPTHRDAMNALYCLLCELIFEESRETHSTCPDPTVFMNSLAYTICQIASGLDFKASNTFDVYTFSLAEVLLQLVFSWQSDSTFQFILDILWPALESKGRGYEHSHYPTHMAKRTIAQLAESWTLGRAITLAKPAVAEDISKLKLLDINYPFDLAVCGYNRCDAI</sequence>
<name>A0ACC3B1A7_9EURO</name>
<comment type="caution">
    <text evidence="1">The sequence shown here is derived from an EMBL/GenBank/DDBJ whole genome shotgun (WGS) entry which is preliminary data.</text>
</comment>
<gene>
    <name evidence="1" type="ORF">N8T08_005785</name>
</gene>
<organism evidence="1 2">
    <name type="scientific">Aspergillus melleus</name>
    <dbReference type="NCBI Taxonomy" id="138277"/>
    <lineage>
        <taxon>Eukaryota</taxon>
        <taxon>Fungi</taxon>
        <taxon>Dikarya</taxon>
        <taxon>Ascomycota</taxon>
        <taxon>Pezizomycotina</taxon>
        <taxon>Eurotiomycetes</taxon>
        <taxon>Eurotiomycetidae</taxon>
        <taxon>Eurotiales</taxon>
        <taxon>Aspergillaceae</taxon>
        <taxon>Aspergillus</taxon>
        <taxon>Aspergillus subgen. Circumdati</taxon>
    </lineage>
</organism>
<dbReference type="Proteomes" id="UP001177260">
    <property type="component" value="Unassembled WGS sequence"/>
</dbReference>
<accession>A0ACC3B1A7</accession>
<keyword evidence="2" id="KW-1185">Reference proteome</keyword>